<evidence type="ECO:0000313" key="3">
    <source>
        <dbReference type="Proteomes" id="UP001430953"/>
    </source>
</evidence>
<evidence type="ECO:0000256" key="1">
    <source>
        <dbReference type="SAM" id="MobiDB-lite"/>
    </source>
</evidence>
<proteinExistence type="predicted"/>
<dbReference type="AlphaFoldDB" id="A0AAW2GET1"/>
<accession>A0AAW2GET1</accession>
<dbReference type="EMBL" id="JADYXP020000005">
    <property type="protein sequence ID" value="KAL0124591.1"/>
    <property type="molecule type" value="Genomic_DNA"/>
</dbReference>
<sequence length="161" mass="19020">MFLTASPKFFYTKFLRQTQHFENSAILNDRRDKRRPTTTSRPKSPKSQLRFKMYVQSNVLGFCLLAYVNYITDTYHASVNVTNKLAKQRNIKRKPLYSLINCSVWTLRLNKIDSLNFLLKIVLLYAARYVELKLDLRGKGFFSKTGKKEMRKLQVQVDRRA</sequence>
<evidence type="ECO:0000313" key="2">
    <source>
        <dbReference type="EMBL" id="KAL0124591.1"/>
    </source>
</evidence>
<evidence type="ECO:0008006" key="4">
    <source>
        <dbReference type="Google" id="ProtNLM"/>
    </source>
</evidence>
<comment type="caution">
    <text evidence="2">The sequence shown here is derived from an EMBL/GenBank/DDBJ whole genome shotgun (WGS) entry which is preliminary data.</text>
</comment>
<gene>
    <name evidence="2" type="ORF">PUN28_006445</name>
</gene>
<keyword evidence="3" id="KW-1185">Reference proteome</keyword>
<feature type="region of interest" description="Disordered" evidence="1">
    <location>
        <begin position="26"/>
        <end position="45"/>
    </location>
</feature>
<reference evidence="2 3" key="1">
    <citation type="submission" date="2023-03" db="EMBL/GenBank/DDBJ databases">
        <title>High recombination rates correlate with genetic variation in Cardiocondyla obscurior ants.</title>
        <authorList>
            <person name="Errbii M."/>
        </authorList>
    </citation>
    <scope>NUCLEOTIDE SEQUENCE [LARGE SCALE GENOMIC DNA]</scope>
    <source>
        <strain evidence="2">Alpha-2009</strain>
        <tissue evidence="2">Whole body</tissue>
    </source>
</reference>
<protein>
    <recommendedName>
        <fullName evidence="4">Transmembrane protein</fullName>
    </recommendedName>
</protein>
<name>A0AAW2GET1_9HYME</name>
<dbReference type="Proteomes" id="UP001430953">
    <property type="component" value="Unassembled WGS sequence"/>
</dbReference>
<organism evidence="2 3">
    <name type="scientific">Cardiocondyla obscurior</name>
    <dbReference type="NCBI Taxonomy" id="286306"/>
    <lineage>
        <taxon>Eukaryota</taxon>
        <taxon>Metazoa</taxon>
        <taxon>Ecdysozoa</taxon>
        <taxon>Arthropoda</taxon>
        <taxon>Hexapoda</taxon>
        <taxon>Insecta</taxon>
        <taxon>Pterygota</taxon>
        <taxon>Neoptera</taxon>
        <taxon>Endopterygota</taxon>
        <taxon>Hymenoptera</taxon>
        <taxon>Apocrita</taxon>
        <taxon>Aculeata</taxon>
        <taxon>Formicoidea</taxon>
        <taxon>Formicidae</taxon>
        <taxon>Myrmicinae</taxon>
        <taxon>Cardiocondyla</taxon>
    </lineage>
</organism>